<keyword evidence="1" id="KW-0812">Transmembrane</keyword>
<gene>
    <name evidence="2" type="ORF">SCMC78_53320</name>
</gene>
<sequence>MCALLDSAAMRSREYDLEFRERAARTRDWGVGLLFVGALLWGWCAVLLLTDYEVETRGSNTKECAARLFTEGGTANDGVWAGDYCADERDWPEALAVLGLSIPVSLVGTALATTGHVSRRLSGHSQAMRELDRLADEREKRSED</sequence>
<keyword evidence="1" id="KW-1133">Transmembrane helix</keyword>
<feature type="transmembrane region" description="Helical" evidence="1">
    <location>
        <begin position="94"/>
        <end position="112"/>
    </location>
</feature>
<feature type="transmembrane region" description="Helical" evidence="1">
    <location>
        <begin position="29"/>
        <end position="49"/>
    </location>
</feature>
<evidence type="ECO:0000313" key="2">
    <source>
        <dbReference type="EMBL" id="BFP55525.1"/>
    </source>
</evidence>
<dbReference type="KEGG" id="stcm:SCMC78_53320"/>
<evidence type="ECO:0008006" key="3">
    <source>
        <dbReference type="Google" id="ProtNLM"/>
    </source>
</evidence>
<evidence type="ECO:0000256" key="1">
    <source>
        <dbReference type="SAM" id="Phobius"/>
    </source>
</evidence>
<protein>
    <recommendedName>
        <fullName evidence="3">Integral membrane protein</fullName>
    </recommendedName>
</protein>
<proteinExistence type="predicted"/>
<dbReference type="AlphaFoldDB" id="A0AB33KUS1"/>
<reference evidence="2" key="1">
    <citation type="submission" date="2024-07" db="EMBL/GenBank/DDBJ databases">
        <title>Complete genome sequences of cellulolytic bacteria, Kitasatospora sp. CMC57 and Streptomyces sp. CMC78, isolated from Japanese agricultural soil.</title>
        <authorList>
            <person name="Hashimoto T."/>
            <person name="Ito M."/>
            <person name="Iwamoto M."/>
            <person name="Fukahori D."/>
            <person name="Shoda T."/>
            <person name="Sakoda M."/>
            <person name="Morohoshi T."/>
            <person name="Mitsuboshi M."/>
            <person name="Nishizawa T."/>
        </authorList>
    </citation>
    <scope>NUCLEOTIDE SEQUENCE</scope>
    <source>
        <strain evidence="2">CMC78</strain>
    </source>
</reference>
<organism evidence="2">
    <name type="scientific">Streptomyces sp. CMC78</name>
    <dbReference type="NCBI Taxonomy" id="3231512"/>
    <lineage>
        <taxon>Bacteria</taxon>
        <taxon>Bacillati</taxon>
        <taxon>Actinomycetota</taxon>
        <taxon>Actinomycetes</taxon>
        <taxon>Kitasatosporales</taxon>
        <taxon>Streptomycetaceae</taxon>
        <taxon>Streptomyces</taxon>
    </lineage>
</organism>
<name>A0AB33KUS1_9ACTN</name>
<dbReference type="EMBL" id="AP035884">
    <property type="protein sequence ID" value="BFP55525.1"/>
    <property type="molecule type" value="Genomic_DNA"/>
</dbReference>
<keyword evidence="1" id="KW-0472">Membrane</keyword>
<accession>A0AB33KUS1</accession>